<comment type="caution">
    <text evidence="1">The sequence shown here is derived from an EMBL/GenBank/DDBJ whole genome shotgun (WGS) entry which is preliminary data.</text>
</comment>
<dbReference type="EMBL" id="BSXG01000028">
    <property type="protein sequence ID" value="GME26507.1"/>
    <property type="molecule type" value="Genomic_DNA"/>
</dbReference>
<sequence>MFKLIDEQLSKMQLAHAGENISYLVTSGGFGSSEYLRQRLKERVSYGVLCREEYDPKKHIGEDVSIDERDGKRWAERQIHWIIKQGQIISVENGIMHHYRLKLNLGAETSPWRTQIVMSGEPPDRLPRSLRGNSSSYNSSPVTKVCELESSLNPTDMKLKNRHWYNWAREYYRADFDMKVFIGPADLRFELWGKDGRRNKDHEAIAVEWEAPRYDSAHSSQDGRPAVAMYRA</sequence>
<evidence type="ECO:0000313" key="1">
    <source>
        <dbReference type="EMBL" id="GME26507.1"/>
    </source>
</evidence>
<protein>
    <submittedName>
        <fullName evidence="1">Uncharacterized protein</fullName>
    </submittedName>
</protein>
<keyword evidence="2" id="KW-1185">Reference proteome</keyword>
<organism evidence="1 2">
    <name type="scientific">Neofusicoccum parvum</name>
    <dbReference type="NCBI Taxonomy" id="310453"/>
    <lineage>
        <taxon>Eukaryota</taxon>
        <taxon>Fungi</taxon>
        <taxon>Dikarya</taxon>
        <taxon>Ascomycota</taxon>
        <taxon>Pezizomycotina</taxon>
        <taxon>Dothideomycetes</taxon>
        <taxon>Dothideomycetes incertae sedis</taxon>
        <taxon>Botryosphaeriales</taxon>
        <taxon>Botryosphaeriaceae</taxon>
        <taxon>Neofusicoccum</taxon>
    </lineage>
</organism>
<reference evidence="1" key="1">
    <citation type="submission" date="2024-09" db="EMBL/GenBank/DDBJ databases">
        <title>Draft Genome Sequences of Neofusicoccum parvum.</title>
        <authorList>
            <person name="Ashida A."/>
            <person name="Camagna M."/>
            <person name="Tanaka A."/>
            <person name="Takemoto D."/>
        </authorList>
    </citation>
    <scope>NUCLEOTIDE SEQUENCE</scope>
    <source>
        <strain evidence="1">PPO83</strain>
    </source>
</reference>
<proteinExistence type="predicted"/>
<dbReference type="Proteomes" id="UP001165186">
    <property type="component" value="Unassembled WGS sequence"/>
</dbReference>
<evidence type="ECO:0000313" key="2">
    <source>
        <dbReference type="Proteomes" id="UP001165186"/>
    </source>
</evidence>
<name>A0ACB5S170_9PEZI</name>
<accession>A0ACB5S170</accession>
<gene>
    <name evidence="1" type="primary">g8867</name>
    <name evidence="1" type="ORF">NpPPO83_00008867</name>
</gene>